<comment type="caution">
    <text evidence="2">The sequence shown here is derived from an EMBL/GenBank/DDBJ whole genome shotgun (WGS) entry which is preliminary data.</text>
</comment>
<dbReference type="NCBIfam" id="TIGR00278">
    <property type="entry name" value="membrane protein insertion efficiency factor YidD"/>
    <property type="match status" value="1"/>
</dbReference>
<name>A0A832A1Y2_9BACT</name>
<keyword evidence="1" id="KW-1003">Cell membrane</keyword>
<dbReference type="InterPro" id="IPR002696">
    <property type="entry name" value="Membr_insert_effic_factor_YidD"/>
</dbReference>
<accession>A0A832A1Y2</accession>
<gene>
    <name evidence="2" type="primary">yidD</name>
    <name evidence="2" type="ORF">ENS06_10225</name>
</gene>
<protein>
    <recommendedName>
        <fullName evidence="1">Putative membrane protein insertion efficiency factor</fullName>
    </recommendedName>
</protein>
<evidence type="ECO:0000256" key="1">
    <source>
        <dbReference type="HAMAP-Rule" id="MF_00386"/>
    </source>
</evidence>
<dbReference type="HAMAP" id="MF_00386">
    <property type="entry name" value="UPF0161_YidD"/>
    <property type="match status" value="1"/>
</dbReference>
<dbReference type="GO" id="GO:0005886">
    <property type="term" value="C:plasma membrane"/>
    <property type="evidence" value="ECO:0007669"/>
    <property type="project" value="UniProtKB-SubCell"/>
</dbReference>
<dbReference type="PANTHER" id="PTHR33383">
    <property type="entry name" value="MEMBRANE PROTEIN INSERTION EFFICIENCY FACTOR-RELATED"/>
    <property type="match status" value="1"/>
</dbReference>
<comment type="subcellular location">
    <subcellularLocation>
        <location evidence="1">Cell membrane</location>
        <topology evidence="1">Peripheral membrane protein</topology>
        <orientation evidence="1">Cytoplasmic side</orientation>
    </subcellularLocation>
</comment>
<keyword evidence="1" id="KW-0472">Membrane</keyword>
<dbReference type="SMART" id="SM01234">
    <property type="entry name" value="Haemolytic"/>
    <property type="match status" value="1"/>
</dbReference>
<dbReference type="Pfam" id="PF01809">
    <property type="entry name" value="YidD"/>
    <property type="match status" value="1"/>
</dbReference>
<dbReference type="AlphaFoldDB" id="A0A832A1Y2"/>
<evidence type="ECO:0000313" key="2">
    <source>
        <dbReference type="EMBL" id="HFK97680.1"/>
    </source>
</evidence>
<dbReference type="PANTHER" id="PTHR33383:SF1">
    <property type="entry name" value="MEMBRANE PROTEIN INSERTION EFFICIENCY FACTOR-RELATED"/>
    <property type="match status" value="1"/>
</dbReference>
<reference evidence="2" key="1">
    <citation type="journal article" date="2020" name="mSystems">
        <title>Genome- and Community-Level Interaction Insights into Carbon Utilization and Element Cycling Functions of Hydrothermarchaeota in Hydrothermal Sediment.</title>
        <authorList>
            <person name="Zhou Z."/>
            <person name="Liu Y."/>
            <person name="Xu W."/>
            <person name="Pan J."/>
            <person name="Luo Z.H."/>
            <person name="Li M."/>
        </authorList>
    </citation>
    <scope>NUCLEOTIDE SEQUENCE [LARGE SCALE GENOMIC DNA]</scope>
    <source>
        <strain evidence="2">SpSt-456</strain>
    </source>
</reference>
<proteinExistence type="inferred from homology"/>
<organism evidence="2">
    <name type="scientific">Desulfacinum infernum</name>
    <dbReference type="NCBI Taxonomy" id="35837"/>
    <lineage>
        <taxon>Bacteria</taxon>
        <taxon>Pseudomonadati</taxon>
        <taxon>Thermodesulfobacteriota</taxon>
        <taxon>Syntrophobacteria</taxon>
        <taxon>Syntrophobacterales</taxon>
        <taxon>Syntrophobacteraceae</taxon>
        <taxon>Desulfacinum</taxon>
    </lineage>
</organism>
<sequence>MMRRLLLYAVKIYQTCLSPLFGAHCRFYPSCSAYTYEAIERHGALAGVLLGAWRLLRCHPFHPGGFDPVPQKFWKSTE</sequence>
<dbReference type="EMBL" id="DSTK01000032">
    <property type="protein sequence ID" value="HFK97680.1"/>
    <property type="molecule type" value="Genomic_DNA"/>
</dbReference>
<comment type="similarity">
    <text evidence="1">Belongs to the UPF0161 family.</text>
</comment>
<comment type="function">
    <text evidence="1">Could be involved in insertion of integral membrane proteins into the membrane.</text>
</comment>